<keyword evidence="8 10" id="KW-0811">Translocation</keyword>
<evidence type="ECO:0000256" key="5">
    <source>
        <dbReference type="ARBA" id="ARBA00022692"/>
    </source>
</evidence>
<dbReference type="RefSeq" id="WP_153234025.1">
    <property type="nucleotide sequence ID" value="NZ_WINI01000003.1"/>
</dbReference>
<comment type="subunit">
    <text evidence="10">The Tat system comprises two distinct complexes: a TatABC complex, containing multiple copies of TatA, TatB and TatC subunits, and a separate TatA complex, containing only TatA subunits. Substrates initially bind to the TatABC complex, which probably triggers association of the separate TatA complex to form the active translocon.</text>
</comment>
<keyword evidence="13" id="KW-1185">Reference proteome</keyword>
<comment type="similarity">
    <text evidence="10">Belongs to the TatB family.</text>
</comment>
<keyword evidence="9 10" id="KW-0472">Membrane</keyword>
<evidence type="ECO:0000313" key="12">
    <source>
        <dbReference type="EMBL" id="MQR00428.1"/>
    </source>
</evidence>
<name>A0A843YSE2_9BURK</name>
<dbReference type="GO" id="GO:0008320">
    <property type="term" value="F:protein transmembrane transporter activity"/>
    <property type="evidence" value="ECO:0007669"/>
    <property type="project" value="UniProtKB-UniRule"/>
</dbReference>
<sequence length="172" mass="18888">MIDIGFTKLAVIGVVALVVIGPEKLPTVARMAGSLFGRAQRYINDIKAEVSREMELDELRKTYQDAKDEVETAASEIENSISKSVAETKRTLHAAWDDNLSVEDANDVALSGNVEQLAVKAKNFRKKKLAKNSAIPAWYKNQNGRKVRVLSGAARVAKYSPSRGKNTASFYS</sequence>
<evidence type="ECO:0000256" key="8">
    <source>
        <dbReference type="ARBA" id="ARBA00023010"/>
    </source>
</evidence>
<dbReference type="PRINTS" id="PR01506">
    <property type="entry name" value="TATBPROTEIN"/>
</dbReference>
<keyword evidence="5 10" id="KW-0812">Transmembrane</keyword>
<dbReference type="Proteomes" id="UP000451565">
    <property type="component" value="Unassembled WGS sequence"/>
</dbReference>
<dbReference type="PANTHER" id="PTHR33162">
    <property type="entry name" value="SEC-INDEPENDENT PROTEIN TRANSLOCASE PROTEIN TATA, CHLOROPLASTIC"/>
    <property type="match status" value="1"/>
</dbReference>
<protein>
    <recommendedName>
        <fullName evidence="10">Sec-independent protein translocase protein TatB</fullName>
    </recommendedName>
</protein>
<dbReference type="NCBIfam" id="TIGR01410">
    <property type="entry name" value="tatB"/>
    <property type="match status" value="1"/>
</dbReference>
<dbReference type="GO" id="GO:0033281">
    <property type="term" value="C:TAT protein transport complex"/>
    <property type="evidence" value="ECO:0007669"/>
    <property type="project" value="UniProtKB-UniRule"/>
</dbReference>
<dbReference type="InterPro" id="IPR003369">
    <property type="entry name" value="TatA/B/E"/>
</dbReference>
<evidence type="ECO:0000256" key="9">
    <source>
        <dbReference type="ARBA" id="ARBA00023136"/>
    </source>
</evidence>
<evidence type="ECO:0000256" key="7">
    <source>
        <dbReference type="ARBA" id="ARBA00022989"/>
    </source>
</evidence>
<dbReference type="HAMAP" id="MF_00237">
    <property type="entry name" value="TatB"/>
    <property type="match status" value="1"/>
</dbReference>
<keyword evidence="3 10" id="KW-1003">Cell membrane</keyword>
<gene>
    <name evidence="10 12" type="primary">tatB</name>
    <name evidence="12" type="ORF">GEV47_07015</name>
</gene>
<keyword evidence="4" id="KW-0997">Cell inner membrane</keyword>
<keyword evidence="6 10" id="KW-0653">Protein transport</keyword>
<dbReference type="InterPro" id="IPR018448">
    <property type="entry name" value="TatB"/>
</dbReference>
<dbReference type="PANTHER" id="PTHR33162:SF1">
    <property type="entry name" value="SEC-INDEPENDENT PROTEIN TRANSLOCASE PROTEIN TATA, CHLOROPLASTIC"/>
    <property type="match status" value="1"/>
</dbReference>
<evidence type="ECO:0000256" key="6">
    <source>
        <dbReference type="ARBA" id="ARBA00022927"/>
    </source>
</evidence>
<comment type="caution">
    <text evidence="12">The sequence shown here is derived from an EMBL/GenBank/DDBJ whole genome shotgun (WGS) entry which is preliminary data.</text>
</comment>
<evidence type="ECO:0000256" key="11">
    <source>
        <dbReference type="SAM" id="Coils"/>
    </source>
</evidence>
<evidence type="ECO:0000256" key="1">
    <source>
        <dbReference type="ARBA" id="ARBA00004167"/>
    </source>
</evidence>
<keyword evidence="2 10" id="KW-0813">Transport</keyword>
<evidence type="ECO:0000256" key="3">
    <source>
        <dbReference type="ARBA" id="ARBA00022475"/>
    </source>
</evidence>
<keyword evidence="7 10" id="KW-1133">Transmembrane helix</keyword>
<dbReference type="GO" id="GO:0043953">
    <property type="term" value="P:protein transport by the Tat complex"/>
    <property type="evidence" value="ECO:0007669"/>
    <property type="project" value="UniProtKB-UniRule"/>
</dbReference>
<dbReference type="EMBL" id="WINI01000003">
    <property type="protein sequence ID" value="MQR00428.1"/>
    <property type="molecule type" value="Genomic_DNA"/>
</dbReference>
<comment type="function">
    <text evidence="10">Part of the twin-arginine translocation (Tat) system that transports large folded proteins containing a characteristic twin-arginine motif in their signal peptide across membranes. Together with TatC, TatB is part of a receptor directly interacting with Tat signal peptides. TatB may form an oligomeric binding site that transiently accommodates folded Tat precursor proteins before their translocation.</text>
</comment>
<dbReference type="OrthoDB" id="9816005at2"/>
<reference evidence="12 13" key="1">
    <citation type="submission" date="2019-10" db="EMBL/GenBank/DDBJ databases">
        <title>Glaciimonas soli sp. nov., a psychrophilic bacterium isolated from the forest soil of a high elevation mountain in Taiwan.</title>
        <authorList>
            <person name="Wang L.-T."/>
            <person name="Shieh W.Y."/>
        </authorList>
    </citation>
    <scope>NUCLEOTIDE SEQUENCE [LARGE SCALE GENOMIC DNA]</scope>
    <source>
        <strain evidence="12 13">GS1</strain>
    </source>
</reference>
<organism evidence="12 13">
    <name type="scientific">Glaciimonas soli</name>
    <dbReference type="NCBI Taxonomy" id="2590999"/>
    <lineage>
        <taxon>Bacteria</taxon>
        <taxon>Pseudomonadati</taxon>
        <taxon>Pseudomonadota</taxon>
        <taxon>Betaproteobacteria</taxon>
        <taxon>Burkholderiales</taxon>
        <taxon>Oxalobacteraceae</taxon>
        <taxon>Glaciimonas</taxon>
    </lineage>
</organism>
<dbReference type="Gene3D" id="1.20.5.3310">
    <property type="match status" value="1"/>
</dbReference>
<evidence type="ECO:0000256" key="2">
    <source>
        <dbReference type="ARBA" id="ARBA00022448"/>
    </source>
</evidence>
<evidence type="ECO:0000313" key="13">
    <source>
        <dbReference type="Proteomes" id="UP000451565"/>
    </source>
</evidence>
<keyword evidence="11" id="KW-0175">Coiled coil</keyword>
<feature type="coiled-coil region" evidence="11">
    <location>
        <begin position="49"/>
        <end position="83"/>
    </location>
</feature>
<dbReference type="Pfam" id="PF02416">
    <property type="entry name" value="TatA_B_E"/>
    <property type="match status" value="1"/>
</dbReference>
<dbReference type="AlphaFoldDB" id="A0A843YSE2"/>
<comment type="subcellular location">
    <subcellularLocation>
        <location evidence="10">Cell membrane</location>
        <topology evidence="10">Single-pass membrane protein</topology>
    </subcellularLocation>
    <subcellularLocation>
        <location evidence="1">Membrane</location>
        <topology evidence="1">Single-pass membrane protein</topology>
    </subcellularLocation>
</comment>
<accession>A0A843YSE2</accession>
<proteinExistence type="inferred from homology"/>
<evidence type="ECO:0000256" key="10">
    <source>
        <dbReference type="HAMAP-Rule" id="MF_00237"/>
    </source>
</evidence>
<evidence type="ECO:0000256" key="4">
    <source>
        <dbReference type="ARBA" id="ARBA00022519"/>
    </source>
</evidence>